<dbReference type="PANTHER" id="PTHR11264">
    <property type="entry name" value="URACIL-DNA GLYCOSYLASE"/>
    <property type="match status" value="1"/>
</dbReference>
<gene>
    <name evidence="11" type="ORF">AWJ14_12090</name>
</gene>
<dbReference type="InterPro" id="IPR018085">
    <property type="entry name" value="Ura-DNA_Glyclase_AS"/>
</dbReference>
<comment type="function">
    <text evidence="2">Excises uracil residues from the DNA which can arise as a result of misincorporation of dUMP residues by DNA polymerase or due to deamination of cytosine.</text>
</comment>
<evidence type="ECO:0000313" key="11">
    <source>
        <dbReference type="EMBL" id="OCW56127.1"/>
    </source>
</evidence>
<evidence type="ECO:0000256" key="4">
    <source>
        <dbReference type="ARBA" id="ARBA00012030"/>
    </source>
</evidence>
<accession>A0A1C1YRY7</accession>
<dbReference type="PANTHER" id="PTHR11264:SF0">
    <property type="entry name" value="URACIL-DNA GLYCOSYLASE"/>
    <property type="match status" value="1"/>
</dbReference>
<evidence type="ECO:0000256" key="6">
    <source>
        <dbReference type="ARBA" id="ARBA00022763"/>
    </source>
</evidence>
<dbReference type="SUPFAM" id="SSF52141">
    <property type="entry name" value="Uracil-DNA glycosylase-like"/>
    <property type="match status" value="1"/>
</dbReference>
<reference evidence="11 12" key="1">
    <citation type="submission" date="2015-12" db="EMBL/GenBank/DDBJ databases">
        <authorList>
            <person name="Shamseldin A."/>
            <person name="Moawad H."/>
            <person name="Abd El-Rahim W.M."/>
            <person name="Sadowsky M.J."/>
        </authorList>
    </citation>
    <scope>NUCLEOTIDE SEQUENCE [LARGE SCALE GENOMIC DNA]</scope>
    <source>
        <strain evidence="11 12">JC234</strain>
    </source>
</reference>
<comment type="caution">
    <text evidence="11">The sequence shown here is derived from an EMBL/GenBank/DDBJ whole genome shotgun (WGS) entry which is preliminary data.</text>
</comment>
<keyword evidence="8" id="KW-0234">DNA repair</keyword>
<dbReference type="GO" id="GO:0097510">
    <property type="term" value="P:base-excision repair, AP site formation via deaminated base removal"/>
    <property type="evidence" value="ECO:0007669"/>
    <property type="project" value="TreeGrafter"/>
</dbReference>
<dbReference type="EC" id="3.2.2.27" evidence="4"/>
<evidence type="ECO:0000256" key="2">
    <source>
        <dbReference type="ARBA" id="ARBA00002631"/>
    </source>
</evidence>
<organism evidence="11 12">
    <name type="scientific">Hoeflea olei</name>
    <dbReference type="NCBI Taxonomy" id="1480615"/>
    <lineage>
        <taxon>Bacteria</taxon>
        <taxon>Pseudomonadati</taxon>
        <taxon>Pseudomonadota</taxon>
        <taxon>Alphaproteobacteria</taxon>
        <taxon>Hyphomicrobiales</taxon>
        <taxon>Rhizobiaceae</taxon>
        <taxon>Hoeflea</taxon>
    </lineage>
</organism>
<evidence type="ECO:0000313" key="12">
    <source>
        <dbReference type="Proteomes" id="UP000094795"/>
    </source>
</evidence>
<evidence type="ECO:0000256" key="7">
    <source>
        <dbReference type="ARBA" id="ARBA00022801"/>
    </source>
</evidence>
<keyword evidence="12" id="KW-1185">Reference proteome</keyword>
<dbReference type="Pfam" id="PF03167">
    <property type="entry name" value="UDG"/>
    <property type="match status" value="1"/>
</dbReference>
<dbReference type="InterPro" id="IPR009465">
    <property type="entry name" value="Spondin_N"/>
</dbReference>
<protein>
    <recommendedName>
        <fullName evidence="5">Uracil-DNA glycosylase</fullName>
        <ecNumber evidence="4">3.2.2.27</ecNumber>
    </recommendedName>
</protein>
<dbReference type="GO" id="GO:0004844">
    <property type="term" value="F:uracil DNA N-glycosylase activity"/>
    <property type="evidence" value="ECO:0007669"/>
    <property type="project" value="UniProtKB-EC"/>
</dbReference>
<name>A0A1C1YRY7_9HYPH</name>
<feature type="active site" description="Proton acceptor" evidence="9">
    <location>
        <position position="80"/>
    </location>
</feature>
<dbReference type="InterPro" id="IPR036895">
    <property type="entry name" value="Uracil-DNA_glycosylase-like_sf"/>
</dbReference>
<proteinExistence type="inferred from homology"/>
<dbReference type="InterPro" id="IPR005122">
    <property type="entry name" value="Uracil-DNA_glycosylase-like"/>
</dbReference>
<keyword evidence="7" id="KW-0378">Hydrolase</keyword>
<dbReference type="InterPro" id="IPR002043">
    <property type="entry name" value="UDG_fam1"/>
</dbReference>
<dbReference type="AlphaFoldDB" id="A0A1C1YRY7"/>
<dbReference type="PROSITE" id="PS51020">
    <property type="entry name" value="SPONDIN"/>
    <property type="match status" value="1"/>
</dbReference>
<feature type="domain" description="Spondin" evidence="10">
    <location>
        <begin position="1"/>
        <end position="55"/>
    </location>
</feature>
<evidence type="ECO:0000256" key="1">
    <source>
        <dbReference type="ARBA" id="ARBA00001400"/>
    </source>
</evidence>
<evidence type="ECO:0000259" key="10">
    <source>
        <dbReference type="PROSITE" id="PS51020"/>
    </source>
</evidence>
<keyword evidence="6" id="KW-0227">DNA damage</keyword>
<sequence>MCETTAGWKEDLAPDWRAVMADVALGTAAVAPDLELEAWEPIFPARRGRTFPGAPAGAHMLRAFDEVRARDVRVVLLGQDPYPEPAAATGRAFEIGNALVWRDLDRMFSKSIRAWTQMLMAARHGRPELSQSFDAWPKMLAEIESGALAIEAPSDLAGRQEAEGVLLLNSSLTLSRFRRDIDPHQSQGHVRFWAPVIQAALRHVAGQGRPVVFIALGQAAADNLEAAGLLPATDPHLSLVLPHPAYADDFLACANPFLAANAHFERLGAQPINW</sequence>
<dbReference type="STRING" id="1480615.AWJ14_12090"/>
<comment type="similarity">
    <text evidence="3">Belongs to the uracil-DNA glycosylase (UDG) superfamily. UNG family.</text>
</comment>
<dbReference type="EMBL" id="LQZT01000048">
    <property type="protein sequence ID" value="OCW56127.1"/>
    <property type="molecule type" value="Genomic_DNA"/>
</dbReference>
<comment type="catalytic activity">
    <reaction evidence="1">
        <text>Hydrolyzes single-stranded DNA or mismatched double-stranded DNA and polynucleotides, releasing free uracil.</text>
        <dbReference type="EC" id="3.2.2.27"/>
    </reaction>
</comment>
<evidence type="ECO:0000256" key="5">
    <source>
        <dbReference type="ARBA" id="ARBA00018429"/>
    </source>
</evidence>
<dbReference type="Gene3D" id="3.40.470.10">
    <property type="entry name" value="Uracil-DNA glycosylase-like domain"/>
    <property type="match status" value="1"/>
</dbReference>
<dbReference type="PROSITE" id="PS00130">
    <property type="entry name" value="U_DNA_GLYCOSYLASE"/>
    <property type="match status" value="1"/>
</dbReference>
<evidence type="ECO:0000256" key="3">
    <source>
        <dbReference type="ARBA" id="ARBA00008184"/>
    </source>
</evidence>
<evidence type="ECO:0000256" key="9">
    <source>
        <dbReference type="PROSITE-ProRule" id="PRU10072"/>
    </source>
</evidence>
<evidence type="ECO:0000256" key="8">
    <source>
        <dbReference type="ARBA" id="ARBA00023204"/>
    </source>
</evidence>
<dbReference type="Proteomes" id="UP000094795">
    <property type="component" value="Unassembled WGS sequence"/>
</dbReference>